<dbReference type="GO" id="GO:0005246">
    <property type="term" value="F:calcium channel regulator activity"/>
    <property type="evidence" value="ECO:0007669"/>
    <property type="project" value="InterPro"/>
</dbReference>
<dbReference type="PANTHER" id="PTHR15136">
    <property type="entry name" value="STROMAL INTERACTION MOLECULE HOMOLOG"/>
    <property type="match status" value="1"/>
</dbReference>
<dbReference type="GO" id="GO:0006874">
    <property type="term" value="P:intracellular calcium ion homeostasis"/>
    <property type="evidence" value="ECO:0007669"/>
    <property type="project" value="TreeGrafter"/>
</dbReference>
<sequence>MRQNHLCICTEQLHTLTVICFILFVYYFRQSYQNNNIAYNIPDPECTDVFNLCTDVDKEQLGCQIIRVIQEQMDDDKDGLIRSSEISVIDWLINFVNLPQYVENFRRNQFDG</sequence>
<dbReference type="GO" id="GO:0002115">
    <property type="term" value="P:store-operated calcium entry"/>
    <property type="evidence" value="ECO:0007669"/>
    <property type="project" value="TreeGrafter"/>
</dbReference>
<dbReference type="Proteomes" id="UP000663823">
    <property type="component" value="Unassembled WGS sequence"/>
</dbReference>
<name>A0A818IH24_9BILA</name>
<dbReference type="Gene3D" id="1.10.150.50">
    <property type="entry name" value="Transcription Factor, Ets-1"/>
    <property type="match status" value="1"/>
</dbReference>
<feature type="domain" description="SAM" evidence="2">
    <location>
        <begin position="87"/>
        <end position="112"/>
    </location>
</feature>
<dbReference type="InterPro" id="IPR037608">
    <property type="entry name" value="STIM1/2"/>
</dbReference>
<organism evidence="3 5">
    <name type="scientific">Rotaria sordida</name>
    <dbReference type="NCBI Taxonomy" id="392033"/>
    <lineage>
        <taxon>Eukaryota</taxon>
        <taxon>Metazoa</taxon>
        <taxon>Spiralia</taxon>
        <taxon>Gnathifera</taxon>
        <taxon>Rotifera</taxon>
        <taxon>Eurotatoria</taxon>
        <taxon>Bdelloidea</taxon>
        <taxon>Philodinida</taxon>
        <taxon>Philodinidae</taxon>
        <taxon>Rotaria</taxon>
    </lineage>
</organism>
<evidence type="ECO:0000313" key="5">
    <source>
        <dbReference type="Proteomes" id="UP000663823"/>
    </source>
</evidence>
<protein>
    <recommendedName>
        <fullName evidence="2">SAM domain-containing protein</fullName>
    </recommendedName>
</protein>
<comment type="caution">
    <text evidence="3">The sequence shown here is derived from an EMBL/GenBank/DDBJ whole genome shotgun (WGS) entry which is preliminary data.</text>
</comment>
<dbReference type="AlphaFoldDB" id="A0A818IH24"/>
<dbReference type="PANTHER" id="PTHR15136:SF9">
    <property type="entry name" value="STROMAL INTERACTION MOLECULE 1"/>
    <property type="match status" value="1"/>
</dbReference>
<dbReference type="Proteomes" id="UP000663874">
    <property type="component" value="Unassembled WGS sequence"/>
</dbReference>
<dbReference type="InterPro" id="IPR013761">
    <property type="entry name" value="SAM/pointed_sf"/>
</dbReference>
<dbReference type="EMBL" id="CAJOAX010000143">
    <property type="protein sequence ID" value="CAF3521195.1"/>
    <property type="molecule type" value="Genomic_DNA"/>
</dbReference>
<dbReference type="EMBL" id="CAJOBE010000336">
    <property type="protein sequence ID" value="CAF3623692.1"/>
    <property type="molecule type" value="Genomic_DNA"/>
</dbReference>
<dbReference type="GO" id="GO:0005783">
    <property type="term" value="C:endoplasmic reticulum"/>
    <property type="evidence" value="ECO:0007669"/>
    <property type="project" value="TreeGrafter"/>
</dbReference>
<evidence type="ECO:0000259" key="2">
    <source>
        <dbReference type="Pfam" id="PF07647"/>
    </source>
</evidence>
<dbReference type="Pfam" id="PF07647">
    <property type="entry name" value="SAM_2"/>
    <property type="match status" value="1"/>
</dbReference>
<reference evidence="3" key="1">
    <citation type="submission" date="2021-02" db="EMBL/GenBank/DDBJ databases">
        <authorList>
            <person name="Nowell W R."/>
        </authorList>
    </citation>
    <scope>NUCLEOTIDE SEQUENCE</scope>
</reference>
<proteinExistence type="predicted"/>
<keyword evidence="1" id="KW-1133">Transmembrane helix</keyword>
<keyword evidence="1" id="KW-0472">Membrane</keyword>
<keyword evidence="1" id="KW-0812">Transmembrane</keyword>
<feature type="transmembrane region" description="Helical" evidence="1">
    <location>
        <begin position="12"/>
        <end position="28"/>
    </location>
</feature>
<dbReference type="GO" id="GO:0005509">
    <property type="term" value="F:calcium ion binding"/>
    <property type="evidence" value="ECO:0007669"/>
    <property type="project" value="TreeGrafter"/>
</dbReference>
<evidence type="ECO:0000256" key="1">
    <source>
        <dbReference type="SAM" id="Phobius"/>
    </source>
</evidence>
<dbReference type="GO" id="GO:0005886">
    <property type="term" value="C:plasma membrane"/>
    <property type="evidence" value="ECO:0007669"/>
    <property type="project" value="TreeGrafter"/>
</dbReference>
<dbReference type="InterPro" id="IPR001660">
    <property type="entry name" value="SAM"/>
</dbReference>
<accession>A0A818IH24</accession>
<gene>
    <name evidence="4" type="ORF">FNK824_LOCUS4547</name>
    <name evidence="3" type="ORF">OTI717_LOCUS2814</name>
</gene>
<evidence type="ECO:0000313" key="4">
    <source>
        <dbReference type="EMBL" id="CAF3623692.1"/>
    </source>
</evidence>
<evidence type="ECO:0000313" key="3">
    <source>
        <dbReference type="EMBL" id="CAF3521195.1"/>
    </source>
</evidence>